<feature type="coiled-coil region" evidence="6">
    <location>
        <begin position="867"/>
        <end position="901"/>
    </location>
</feature>
<name>F0GWJ5_9FIRM</name>
<evidence type="ECO:0000256" key="1">
    <source>
        <dbReference type="ARBA" id="ARBA00022490"/>
    </source>
</evidence>
<evidence type="ECO:0000259" key="7">
    <source>
        <dbReference type="SMART" id="SM00968"/>
    </source>
</evidence>
<keyword evidence="1 6" id="KW-0963">Cytoplasm</keyword>
<keyword evidence="4 6" id="KW-0175">Coiled coil</keyword>
<gene>
    <name evidence="6" type="primary">smc</name>
    <name evidence="8" type="ORF">HMPREF9290_0186</name>
</gene>
<dbReference type="Proteomes" id="UP000005286">
    <property type="component" value="Unassembled WGS sequence"/>
</dbReference>
<dbReference type="InterPro" id="IPR036277">
    <property type="entry name" value="SMC_hinge_sf"/>
</dbReference>
<sequence length="1144" mass="132645">MVGPNGSGKSNISDAIRWVLGEQSAKSLRGNKMDDVIFQGGENSKSLNLAEVNLNFSNEDKALDLAYDKVKISRRIYRDGENEYRINGKKVRLKDVRELFLDTGVGKEGYSIISQGRIEQIISSSPKDRRSIFEEASGISKHKFRRDEANKKLEKVSDDLEIINRDWEFKKKDLNLLKTYADNSRKHKELTESLDEKSYFYVKNKSESLIAEKSSVEDEINRLKSEIEGKSNKLDEIKSKLKPYEINLNSVNDEIYKATESIRRYEKSIEKSENSLLLNEREFSYKQKDLDRLLENIKNSNLKKEKLLKDLEDNKKRQKSLEEKLDEIKAQIADNKELSNKLEQDKIAISDNKKRVEVDLVKISEEIYQYEINQKSKAILDKRKAKEDEIRIEKLNNLSKEIEKLEIDRDSLIEEIKTLEEKNANFKEELTKKSEILKDKKIKLDELIKENNENNLKLKTSISEFKLQKENLDKNRGYFYSIQDFLNKTKDSCLDNLYLDSLANLISVKEGYEEVIDNLMGNALQNIVTISKSDTRELINFVNQNRLGRITFLPIDSIKSFRKDKPNYPEVLAMAYDLVGYKANLNHIIDHFLGSTVVVKDIDDAISLSNKIRGYRIITMNLDIINNWGSMVAGNDKNRKKNTNLLNRNKRLDELKEKILKLRNNKDKLNLAYNEVIQSIDDLEEKLTLDKKIFTNNSEDYRASLGKLATIKIKLENLYQRKDELNEKNDTDDKDEKIVDVSDLKRKRDIANQKISEIGKELEKIDQLIKEKSTENLRLGSQFEISKRDNVLTINKISDLENAISDLESSSRLERKLKIETENSLKGLKNDDEKLRKTIDFSKKNMAKEKEKLSKKELSRNKMLDDNTTMIKVNTKLEDELKKLEMKKVEADYKLKSLTEKYYSLIDEVKAYISIPIEDLSNKYKNRECAKVSKSKLIEIQRELNSLGYFESDSINKYEESKKEFEFIDRQLQDLVNSKDDIEKMIAKLEKDMKVEFLKNFKLINDKFTRIFKTLFIGGDAKLVLDSDDSLNAGIEIQARPPGKSQKTISLLSGGEKALTAVSLLFAIFETNPAPFAILDEIDAALDETNIKRYIEYLKSLSDKTQFIMITHRQTTMQLAERIHGVTISDEGISRIYSIDFGRN</sequence>
<dbReference type="GO" id="GO:0005737">
    <property type="term" value="C:cytoplasm"/>
    <property type="evidence" value="ECO:0007669"/>
    <property type="project" value="UniProtKB-SubCell"/>
</dbReference>
<dbReference type="InterPro" id="IPR010935">
    <property type="entry name" value="SMC_hinge"/>
</dbReference>
<dbReference type="PIRSF" id="PIRSF005719">
    <property type="entry name" value="SMC"/>
    <property type="match status" value="1"/>
</dbReference>
<dbReference type="Pfam" id="PF02463">
    <property type="entry name" value="SMC_N"/>
    <property type="match status" value="1"/>
</dbReference>
<reference evidence="8 9" key="1">
    <citation type="submission" date="2011-01" db="EMBL/GenBank/DDBJ databases">
        <authorList>
            <person name="Durkin A.S."/>
            <person name="Madupu R."/>
            <person name="Torralba M."/>
            <person name="Gillis M."/>
            <person name="Methe B."/>
            <person name="Sutton G."/>
            <person name="Nelson K.E."/>
        </authorList>
    </citation>
    <scope>NUCLEOTIDE SEQUENCE [LARGE SCALE GENOMIC DNA]</scope>
    <source>
        <strain evidence="8 9">ACS-065-V-Col13</strain>
    </source>
</reference>
<dbReference type="SMART" id="SM00968">
    <property type="entry name" value="SMC_hinge"/>
    <property type="match status" value="1"/>
</dbReference>
<dbReference type="InterPro" id="IPR024704">
    <property type="entry name" value="SMC"/>
</dbReference>
<keyword evidence="9" id="KW-1185">Reference proteome</keyword>
<dbReference type="AlphaFoldDB" id="F0GWJ5"/>
<dbReference type="GO" id="GO:0006260">
    <property type="term" value="P:DNA replication"/>
    <property type="evidence" value="ECO:0007669"/>
    <property type="project" value="UniProtKB-UniRule"/>
</dbReference>
<evidence type="ECO:0000256" key="2">
    <source>
        <dbReference type="ARBA" id="ARBA00022741"/>
    </source>
</evidence>
<accession>F0GWJ5</accession>
<dbReference type="eggNOG" id="COG1196">
    <property type="taxonomic scope" value="Bacteria"/>
</dbReference>
<dbReference type="STRING" id="879305.HMPREF9290_0186"/>
<comment type="domain">
    <text evidence="6">Contains large globular domains required for ATP hydrolysis at each terminus and a third globular domain forming a flexible hinge near the middle of the molecule. These domains are separated by coiled-coil structures.</text>
</comment>
<comment type="caution">
    <text evidence="8">The sequence shown here is derived from an EMBL/GenBank/DDBJ whole genome shotgun (WGS) entry which is preliminary data.</text>
</comment>
<dbReference type="NCBIfam" id="TIGR02168">
    <property type="entry name" value="SMC_prok_B"/>
    <property type="match status" value="1"/>
</dbReference>
<feature type="coiled-coil region" evidence="6">
    <location>
        <begin position="385"/>
        <end position="457"/>
    </location>
</feature>
<keyword evidence="5 6" id="KW-0238">DNA-binding</keyword>
<feature type="domain" description="SMC hinge" evidence="7">
    <location>
        <begin position="496"/>
        <end position="609"/>
    </location>
</feature>
<dbReference type="PATRIC" id="fig|879305.3.peg.1178"/>
<comment type="function">
    <text evidence="6">Required for chromosome condensation and partitioning.</text>
</comment>
<dbReference type="GO" id="GO:0007059">
    <property type="term" value="P:chromosome segregation"/>
    <property type="evidence" value="ECO:0007669"/>
    <property type="project" value="UniProtKB-UniRule"/>
</dbReference>
<protein>
    <recommendedName>
        <fullName evidence="6">Chromosome partition protein Smc</fullName>
    </recommendedName>
</protein>
<feature type="coiled-coil region" evidence="6">
    <location>
        <begin position="638"/>
        <end position="761"/>
    </location>
</feature>
<dbReference type="GO" id="GO:0030261">
    <property type="term" value="P:chromosome condensation"/>
    <property type="evidence" value="ECO:0007669"/>
    <property type="project" value="InterPro"/>
</dbReference>
<dbReference type="Pfam" id="PF06470">
    <property type="entry name" value="SMC_hinge"/>
    <property type="match status" value="1"/>
</dbReference>
<feature type="binding site" evidence="6">
    <location>
        <begin position="4"/>
        <end position="11"/>
    </location>
    <ligand>
        <name>ATP</name>
        <dbReference type="ChEBI" id="CHEBI:30616"/>
    </ligand>
</feature>
<dbReference type="Gene3D" id="1.20.1060.20">
    <property type="match status" value="1"/>
</dbReference>
<dbReference type="GO" id="GO:0003677">
    <property type="term" value="F:DNA binding"/>
    <property type="evidence" value="ECO:0007669"/>
    <property type="project" value="UniProtKB-UniRule"/>
</dbReference>
<evidence type="ECO:0000256" key="5">
    <source>
        <dbReference type="ARBA" id="ARBA00023125"/>
    </source>
</evidence>
<evidence type="ECO:0000256" key="3">
    <source>
        <dbReference type="ARBA" id="ARBA00022840"/>
    </source>
</evidence>
<dbReference type="GO" id="GO:0005694">
    <property type="term" value="C:chromosome"/>
    <property type="evidence" value="ECO:0007669"/>
    <property type="project" value="InterPro"/>
</dbReference>
<evidence type="ECO:0000256" key="6">
    <source>
        <dbReference type="HAMAP-Rule" id="MF_01894"/>
    </source>
</evidence>
<comment type="similarity">
    <text evidence="6">Belongs to the SMC family.</text>
</comment>
<evidence type="ECO:0000313" key="9">
    <source>
        <dbReference type="Proteomes" id="UP000005286"/>
    </source>
</evidence>
<comment type="subcellular location">
    <subcellularLocation>
        <location evidence="6">Cytoplasm</location>
    </subcellularLocation>
</comment>
<feature type="coiled-coil region" evidence="6">
    <location>
        <begin position="206"/>
        <end position="345"/>
    </location>
</feature>
<dbReference type="HAMAP" id="MF_01894">
    <property type="entry name" value="Smc_prok"/>
    <property type="match status" value="1"/>
</dbReference>
<evidence type="ECO:0000313" key="8">
    <source>
        <dbReference type="EMBL" id="EGC81862.1"/>
    </source>
</evidence>
<dbReference type="InterPro" id="IPR027417">
    <property type="entry name" value="P-loop_NTPase"/>
</dbReference>
<organism evidence="8 9">
    <name type="scientific">Anaerococcus prevotii ACS-065-V-Col13</name>
    <dbReference type="NCBI Taxonomy" id="879305"/>
    <lineage>
        <taxon>Bacteria</taxon>
        <taxon>Bacillati</taxon>
        <taxon>Bacillota</taxon>
        <taxon>Tissierellia</taxon>
        <taxon>Tissierellales</taxon>
        <taxon>Peptoniphilaceae</taxon>
        <taxon>Anaerococcus</taxon>
    </lineage>
</organism>
<dbReference type="SUPFAM" id="SSF52540">
    <property type="entry name" value="P-loop containing nucleoside triphosphate hydrolases"/>
    <property type="match status" value="2"/>
</dbReference>
<proteinExistence type="inferred from homology"/>
<dbReference type="GO" id="GO:0005524">
    <property type="term" value="F:ATP binding"/>
    <property type="evidence" value="ECO:0007669"/>
    <property type="project" value="UniProtKB-UniRule"/>
</dbReference>
<keyword evidence="2 6" id="KW-0547">Nucleotide-binding</keyword>
<dbReference type="InterPro" id="IPR003395">
    <property type="entry name" value="RecF/RecN/SMC_N"/>
</dbReference>
<evidence type="ECO:0000256" key="4">
    <source>
        <dbReference type="ARBA" id="ARBA00023054"/>
    </source>
</evidence>
<dbReference type="GO" id="GO:0016887">
    <property type="term" value="F:ATP hydrolysis activity"/>
    <property type="evidence" value="ECO:0007669"/>
    <property type="project" value="InterPro"/>
</dbReference>
<keyword evidence="3 6" id="KW-0067">ATP-binding</keyword>
<dbReference type="InterPro" id="IPR011890">
    <property type="entry name" value="SMC_prok"/>
</dbReference>
<dbReference type="SUPFAM" id="SSF75553">
    <property type="entry name" value="Smc hinge domain"/>
    <property type="match status" value="1"/>
</dbReference>
<comment type="subunit">
    <text evidence="6">Homodimer.</text>
</comment>
<dbReference type="EMBL" id="AEXM01000027">
    <property type="protein sequence ID" value="EGC81862.1"/>
    <property type="molecule type" value="Genomic_DNA"/>
</dbReference>
<dbReference type="PANTHER" id="PTHR43977">
    <property type="entry name" value="STRUCTURAL MAINTENANCE OF CHROMOSOMES PROTEIN 3"/>
    <property type="match status" value="1"/>
</dbReference>
<dbReference type="Gene3D" id="3.40.50.300">
    <property type="entry name" value="P-loop containing nucleotide triphosphate hydrolases"/>
    <property type="match status" value="2"/>
</dbReference>
<dbReference type="GO" id="GO:0007062">
    <property type="term" value="P:sister chromatid cohesion"/>
    <property type="evidence" value="ECO:0007669"/>
    <property type="project" value="InterPro"/>
</dbReference>
<dbReference type="Gene3D" id="3.30.70.1620">
    <property type="match status" value="1"/>
</dbReference>